<evidence type="ECO:0000256" key="1">
    <source>
        <dbReference type="SAM" id="MobiDB-lite"/>
    </source>
</evidence>
<evidence type="ECO:0000313" key="4">
    <source>
        <dbReference type="EMBL" id="KAA5539650.1"/>
    </source>
</evidence>
<keyword evidence="5" id="KW-1185">Reference proteome</keyword>
<dbReference type="RefSeq" id="WP_150092831.1">
    <property type="nucleotide sequence ID" value="NZ_VWSF01000031.1"/>
</dbReference>
<keyword evidence="2" id="KW-0472">Membrane</keyword>
<accession>A0A5M6CYZ9</accession>
<name>A0A5M6CYZ9_9BACT</name>
<proteinExistence type="predicted"/>
<feature type="transmembrane region" description="Helical" evidence="2">
    <location>
        <begin position="41"/>
        <end position="60"/>
    </location>
</feature>
<gene>
    <name evidence="4" type="primary">traM</name>
    <name evidence="4" type="ORF">F0145_23985</name>
</gene>
<dbReference type="Proteomes" id="UP000323426">
    <property type="component" value="Unassembled WGS sequence"/>
</dbReference>
<dbReference type="InterPro" id="IPR055407">
    <property type="entry name" value="TraM_C"/>
</dbReference>
<feature type="region of interest" description="Disordered" evidence="1">
    <location>
        <begin position="247"/>
        <end position="266"/>
    </location>
</feature>
<reference evidence="4 5" key="1">
    <citation type="submission" date="2019-09" db="EMBL/GenBank/DDBJ databases">
        <title>Genome sequence and assembly of Adhaeribacter sp.</title>
        <authorList>
            <person name="Chhetri G."/>
        </authorList>
    </citation>
    <scope>NUCLEOTIDE SEQUENCE [LARGE SCALE GENOMIC DNA]</scope>
    <source>
        <strain evidence="4 5">DK36</strain>
    </source>
</reference>
<dbReference type="EMBL" id="VWSF01000031">
    <property type="protein sequence ID" value="KAA5539650.1"/>
    <property type="molecule type" value="Genomic_DNA"/>
</dbReference>
<sequence length="462" mass="50757">MEKLNQYQNEMSFEEPDQADKNAVLLKPVKRTPTEMLQEHWFKFLIGLVVLIFFGLFLWLKSAQKAASSAVVPVAAASENIEQAIPEASTENIENKSPSVILEEQRKAEQEAQHAAAGPTEEEVVNAFVIDTVGQAARRRYNLQLQRQRKEQARLAALNLDTIETTVQDRTTGQYRTQKVVVSRSTGNSRNGDLAANKNRAVGKKYALPAYDADGTPFETNPDVLRMLAASSPQTRQVYEQTTGKRYREPGASRPNQAAPPTLYSADGFNTYKVRNSRNNPASGNSQPANLTPDVFYKCVISGEQKIRTGSVVIMRLLEDAVISGVTFQKNMVFAGVAKVEPNRITLNVDRLGPTQVAAGIYDYNYMPGIMIDPEKRIAKDVDRGIYDMQRQTGQEISTAIDRSASGANSVVGVAGRVAANAISRPKTRQKLRDVLLPDGYPILITSAAAGQMNMAPVGSTY</sequence>
<keyword evidence="2" id="KW-0812">Transmembrane</keyword>
<feature type="domain" description="Conjugative transposon TraM C-terminal" evidence="3">
    <location>
        <begin position="298"/>
        <end position="445"/>
    </location>
</feature>
<evidence type="ECO:0000256" key="2">
    <source>
        <dbReference type="SAM" id="Phobius"/>
    </source>
</evidence>
<evidence type="ECO:0000259" key="3">
    <source>
        <dbReference type="Pfam" id="PF12508"/>
    </source>
</evidence>
<organism evidence="4 5">
    <name type="scientific">Adhaeribacter rhizoryzae</name>
    <dbReference type="NCBI Taxonomy" id="2607907"/>
    <lineage>
        <taxon>Bacteria</taxon>
        <taxon>Pseudomonadati</taxon>
        <taxon>Bacteroidota</taxon>
        <taxon>Cytophagia</taxon>
        <taxon>Cytophagales</taxon>
        <taxon>Hymenobacteraceae</taxon>
        <taxon>Adhaeribacter</taxon>
    </lineage>
</organism>
<protein>
    <submittedName>
        <fullName evidence="4">Conjugative transposon protein TraM</fullName>
    </submittedName>
</protein>
<dbReference type="AlphaFoldDB" id="A0A5M6CYZ9"/>
<dbReference type="Pfam" id="PF12508">
    <property type="entry name" value="Transposon_TraM"/>
    <property type="match status" value="1"/>
</dbReference>
<comment type="caution">
    <text evidence="4">The sequence shown here is derived from an EMBL/GenBank/DDBJ whole genome shotgun (WGS) entry which is preliminary data.</text>
</comment>
<keyword evidence="2" id="KW-1133">Transmembrane helix</keyword>
<evidence type="ECO:0000313" key="5">
    <source>
        <dbReference type="Proteomes" id="UP000323426"/>
    </source>
</evidence>